<comment type="similarity">
    <text evidence="1 6">Belongs to the class I-like SAM-binding methyltransferase superfamily. RsmB/NOP family.</text>
</comment>
<sequence length="536" mass="56958">MHPSELDELASAFQEPPVRGVRLHRLQPVHSLKGHAGACTNHTPGRQGHWPLASEASPPADGLAVAAERLPLPPELAAALGPPVPWAEDGYYLPLTSPLGHSVHHETGAFYIQEPSAMAPVAALDPVPGEAVLDLCAAPGGKATAIGARLRGRGVLVANDVHPQRAEILAQNLERTGVPAIVTQAAPDVLADAWPACFDAVLVDAPCSGEGMFRKDETACAAWHEEAPSLCAMRQRDILVAALRLLRPGGRLVYSTCTFNPVENEQVVAWLRAHFPVALDPLPAWPGWEPGRPEWADGHPDLVHTRRLWPHRGRGEGHFVARMHLLDTVPGDVSGQSQGGKRSVRPRSHHGHAIKPGPAVWSRRPAGAAGPFASRAAGALLAGLLADLLAHPERSLAPLDLADAAWIRQGNVWFACPPDGVRLLVAPLRALRPGLAVASEQGRRLVPHHALAMAIAHGAAAHPLALDPQQAAAFLAGEALPAADGEAGWRWLHLGGLPLGWGRASDGRINNLYPKGLRRRGLVTPPYTGCSQERRS</sequence>
<protein>
    <submittedName>
        <fullName evidence="9">23S rRNA methyltransferase</fullName>
    </submittedName>
</protein>
<evidence type="ECO:0000256" key="7">
    <source>
        <dbReference type="SAM" id="MobiDB-lite"/>
    </source>
</evidence>
<dbReference type="PROSITE" id="PS51686">
    <property type="entry name" value="SAM_MT_RSMB_NOP"/>
    <property type="match status" value="1"/>
</dbReference>
<evidence type="ECO:0000256" key="1">
    <source>
        <dbReference type="ARBA" id="ARBA00007494"/>
    </source>
</evidence>
<dbReference type="PANTHER" id="PTHR22807:SF30">
    <property type="entry name" value="28S RRNA (CYTOSINE(4447)-C(5))-METHYLTRANSFERASE-RELATED"/>
    <property type="match status" value="1"/>
</dbReference>
<keyword evidence="3 6" id="KW-0808">Transferase</keyword>
<dbReference type="Gene3D" id="3.30.70.1170">
    <property type="entry name" value="Sun protein, domain 3"/>
    <property type="match status" value="1"/>
</dbReference>
<feature type="binding site" evidence="6">
    <location>
        <position position="188"/>
    </location>
    <ligand>
        <name>S-adenosyl-L-methionine</name>
        <dbReference type="ChEBI" id="CHEBI:59789"/>
    </ligand>
</feature>
<evidence type="ECO:0000313" key="10">
    <source>
        <dbReference type="Proteomes" id="UP000637695"/>
    </source>
</evidence>
<dbReference type="EMBL" id="BMOY01000020">
    <property type="protein sequence ID" value="GGJ06654.1"/>
    <property type="molecule type" value="Genomic_DNA"/>
</dbReference>
<keyword evidence="5 6" id="KW-0694">RNA-binding</keyword>
<evidence type="ECO:0000256" key="4">
    <source>
        <dbReference type="ARBA" id="ARBA00022691"/>
    </source>
</evidence>
<dbReference type="Pfam" id="PF13636">
    <property type="entry name" value="Methyltranf_PUA"/>
    <property type="match status" value="1"/>
</dbReference>
<gene>
    <name evidence="9" type="ORF">GCM10010885_14730</name>
</gene>
<feature type="compositionally biased region" description="Basic residues" evidence="7">
    <location>
        <begin position="342"/>
        <end position="353"/>
    </location>
</feature>
<keyword evidence="2 6" id="KW-0489">Methyltransferase</keyword>
<feature type="binding site" evidence="6">
    <location>
        <position position="204"/>
    </location>
    <ligand>
        <name>S-adenosyl-L-methionine</name>
        <dbReference type="ChEBI" id="CHEBI:59789"/>
    </ligand>
</feature>
<organism evidence="9 10">
    <name type="scientific">Alicyclobacillus cellulosilyticus</name>
    <dbReference type="NCBI Taxonomy" id="1003997"/>
    <lineage>
        <taxon>Bacteria</taxon>
        <taxon>Bacillati</taxon>
        <taxon>Bacillota</taxon>
        <taxon>Bacilli</taxon>
        <taxon>Bacillales</taxon>
        <taxon>Alicyclobacillaceae</taxon>
        <taxon>Alicyclobacillus</taxon>
    </lineage>
</organism>
<dbReference type="InterPro" id="IPR018314">
    <property type="entry name" value="RsmB/NOL1/NOP2-like_CS"/>
</dbReference>
<feature type="domain" description="SAM-dependent MTase RsmB/NOP-type" evidence="8">
    <location>
        <begin position="37"/>
        <end position="326"/>
    </location>
</feature>
<feature type="region of interest" description="Disordered" evidence="7">
    <location>
        <begin position="35"/>
        <end position="58"/>
    </location>
</feature>
<evidence type="ECO:0000259" key="8">
    <source>
        <dbReference type="PROSITE" id="PS51686"/>
    </source>
</evidence>
<keyword evidence="10" id="KW-1185">Reference proteome</keyword>
<dbReference type="Gene3D" id="2.30.130.60">
    <property type="match status" value="1"/>
</dbReference>
<evidence type="ECO:0000313" key="9">
    <source>
        <dbReference type="EMBL" id="GGJ06654.1"/>
    </source>
</evidence>
<feature type="active site" description="Nucleophile" evidence="6">
    <location>
        <position position="257"/>
    </location>
</feature>
<reference evidence="9" key="2">
    <citation type="submission" date="2020-09" db="EMBL/GenBank/DDBJ databases">
        <authorList>
            <person name="Sun Q."/>
            <person name="Ohkuma M."/>
        </authorList>
    </citation>
    <scope>NUCLEOTIDE SEQUENCE</scope>
    <source>
        <strain evidence="9">JCM 18487</strain>
    </source>
</reference>
<dbReference type="InterPro" id="IPR001678">
    <property type="entry name" value="MeTrfase_RsmB-F_NOP2_dom"/>
</dbReference>
<dbReference type="CDD" id="cd02440">
    <property type="entry name" value="AdoMet_MTases"/>
    <property type="match status" value="1"/>
</dbReference>
<feature type="binding site" evidence="6">
    <location>
        <begin position="136"/>
        <end position="142"/>
    </location>
    <ligand>
        <name>S-adenosyl-L-methionine</name>
        <dbReference type="ChEBI" id="CHEBI:59789"/>
    </ligand>
</feature>
<evidence type="ECO:0000256" key="5">
    <source>
        <dbReference type="ARBA" id="ARBA00022884"/>
    </source>
</evidence>
<dbReference type="PANTHER" id="PTHR22807">
    <property type="entry name" value="NOP2 YEAST -RELATED NOL1/NOP2/FMU SUN DOMAIN-CONTAINING"/>
    <property type="match status" value="1"/>
</dbReference>
<name>A0A917NJW7_9BACL</name>
<dbReference type="Gene3D" id="3.40.50.150">
    <property type="entry name" value="Vaccinia Virus protein VP39"/>
    <property type="match status" value="1"/>
</dbReference>
<dbReference type="InterPro" id="IPR023267">
    <property type="entry name" value="RCMT"/>
</dbReference>
<accession>A0A917NJW7</accession>
<dbReference type="GO" id="GO:0008173">
    <property type="term" value="F:RNA methyltransferase activity"/>
    <property type="evidence" value="ECO:0007669"/>
    <property type="project" value="InterPro"/>
</dbReference>
<dbReference type="InterPro" id="IPR029063">
    <property type="entry name" value="SAM-dependent_MTases_sf"/>
</dbReference>
<evidence type="ECO:0000256" key="3">
    <source>
        <dbReference type="ARBA" id="ARBA00022679"/>
    </source>
</evidence>
<dbReference type="SUPFAM" id="SSF53335">
    <property type="entry name" value="S-adenosyl-L-methionine-dependent methyltransferases"/>
    <property type="match status" value="1"/>
</dbReference>
<proteinExistence type="inferred from homology"/>
<keyword evidence="4 6" id="KW-0949">S-adenosyl-L-methionine</keyword>
<dbReference type="GO" id="GO:0003723">
    <property type="term" value="F:RNA binding"/>
    <property type="evidence" value="ECO:0007669"/>
    <property type="project" value="UniProtKB-UniRule"/>
</dbReference>
<reference evidence="9" key="1">
    <citation type="journal article" date="2014" name="Int. J. Syst. Evol. Microbiol.">
        <title>Complete genome sequence of Corynebacterium casei LMG S-19264T (=DSM 44701T), isolated from a smear-ripened cheese.</title>
        <authorList>
            <consortium name="US DOE Joint Genome Institute (JGI-PGF)"/>
            <person name="Walter F."/>
            <person name="Albersmeier A."/>
            <person name="Kalinowski J."/>
            <person name="Ruckert C."/>
        </authorList>
    </citation>
    <scope>NUCLEOTIDE SEQUENCE</scope>
    <source>
        <strain evidence="9">JCM 18487</strain>
    </source>
</reference>
<feature type="region of interest" description="Disordered" evidence="7">
    <location>
        <begin position="330"/>
        <end position="362"/>
    </location>
</feature>
<comment type="caution">
    <text evidence="9">The sequence shown here is derived from an EMBL/GenBank/DDBJ whole genome shotgun (WGS) entry which is preliminary data.</text>
</comment>
<evidence type="ECO:0000256" key="6">
    <source>
        <dbReference type="PROSITE-ProRule" id="PRU01023"/>
    </source>
</evidence>
<feature type="binding site" evidence="6">
    <location>
        <position position="160"/>
    </location>
    <ligand>
        <name>S-adenosyl-L-methionine</name>
        <dbReference type="ChEBI" id="CHEBI:59789"/>
    </ligand>
</feature>
<dbReference type="GO" id="GO:0001510">
    <property type="term" value="P:RNA methylation"/>
    <property type="evidence" value="ECO:0007669"/>
    <property type="project" value="InterPro"/>
</dbReference>
<dbReference type="InterPro" id="IPR027391">
    <property type="entry name" value="Nol1_Nop2_Fmu_2"/>
</dbReference>
<dbReference type="AlphaFoldDB" id="A0A917NJW7"/>
<dbReference type="Pfam" id="PF01189">
    <property type="entry name" value="Methyltr_RsmB-F"/>
    <property type="match status" value="1"/>
</dbReference>
<dbReference type="PRINTS" id="PR02008">
    <property type="entry name" value="RCMTFAMILY"/>
</dbReference>
<evidence type="ECO:0000256" key="2">
    <source>
        <dbReference type="ARBA" id="ARBA00022603"/>
    </source>
</evidence>
<dbReference type="InterPro" id="IPR049560">
    <property type="entry name" value="MeTrfase_RsmB-F_NOP2_cat"/>
</dbReference>
<dbReference type="PROSITE" id="PS01153">
    <property type="entry name" value="NOL1_NOP2_SUN"/>
    <property type="match status" value="1"/>
</dbReference>
<dbReference type="Proteomes" id="UP000637695">
    <property type="component" value="Unassembled WGS sequence"/>
</dbReference>